<dbReference type="eggNOG" id="ENOG5030U01">
    <property type="taxonomic scope" value="Bacteria"/>
</dbReference>
<name>A0A084TJ64_9FLAO</name>
<keyword evidence="1" id="KW-1133">Transmembrane helix</keyword>
<keyword evidence="1" id="KW-0812">Transmembrane</keyword>
<keyword evidence="3" id="KW-1185">Reference proteome</keyword>
<dbReference type="EMBL" id="JPFK01000007">
    <property type="protein sequence ID" value="KFB00750.1"/>
    <property type="molecule type" value="Genomic_DNA"/>
</dbReference>
<dbReference type="RefSeq" id="WP_036122503.1">
    <property type="nucleotide sequence ID" value="NZ_JPFK01000007.1"/>
</dbReference>
<accession>A0A084TJ64</accession>
<feature type="transmembrane region" description="Helical" evidence="1">
    <location>
        <begin position="7"/>
        <end position="29"/>
    </location>
</feature>
<keyword evidence="1" id="KW-0472">Membrane</keyword>
<dbReference type="STRING" id="1197477.IA57_09860"/>
<protein>
    <recommendedName>
        <fullName evidence="4">DUF1574 domain-containing protein</fullName>
    </recommendedName>
</protein>
<comment type="caution">
    <text evidence="2">The sequence shown here is derived from an EMBL/GenBank/DDBJ whole genome shotgun (WGS) entry which is preliminary data.</text>
</comment>
<organism evidence="2 3">
    <name type="scientific">Mangrovimonas yunxiaonensis</name>
    <dbReference type="NCBI Taxonomy" id="1197477"/>
    <lineage>
        <taxon>Bacteria</taxon>
        <taxon>Pseudomonadati</taxon>
        <taxon>Bacteroidota</taxon>
        <taxon>Flavobacteriia</taxon>
        <taxon>Flavobacteriales</taxon>
        <taxon>Flavobacteriaceae</taxon>
        <taxon>Mangrovimonas</taxon>
    </lineage>
</organism>
<dbReference type="OrthoDB" id="7297045at2"/>
<evidence type="ECO:0000313" key="3">
    <source>
        <dbReference type="Proteomes" id="UP000028521"/>
    </source>
</evidence>
<evidence type="ECO:0000256" key="1">
    <source>
        <dbReference type="SAM" id="Phobius"/>
    </source>
</evidence>
<evidence type="ECO:0000313" key="2">
    <source>
        <dbReference type="EMBL" id="KFB00750.1"/>
    </source>
</evidence>
<dbReference type="Proteomes" id="UP000028521">
    <property type="component" value="Unassembled WGS sequence"/>
</dbReference>
<gene>
    <name evidence="2" type="ORF">IA57_09860</name>
</gene>
<evidence type="ECO:0008006" key="4">
    <source>
        <dbReference type="Google" id="ProtNLM"/>
    </source>
</evidence>
<dbReference type="AlphaFoldDB" id="A0A084TJ64"/>
<sequence>MSKFLRYIFILLGISLLMLVVLDALYTYVYTHPRHVRNKVIWMKEIPSSEKFDYAAFGSSRTFYNLDPLQIEKETGLKGVNMGYPGANTFEIMLMVKMFLQKFEVKRIFIQVDDQYNKSHYDRTAIIPFMPFIHDDIIYENIKKVETNAVYLKYIPFYRYMKYDSKLGFRELMMTSFNEVNQFEVNYGYAPTMKKNMKESNSPYKFKLKDVKNKHIVELLRVCKEEQVEVMFYTSPIYNPEGNLELLNTHLPNYKDFSNSILAHDMFNDPYHLNTSGTKMFTNLFITTYFEN</sequence>
<proteinExistence type="predicted"/>
<reference evidence="3" key="2">
    <citation type="submission" date="2014-07" db="EMBL/GenBank/DDBJ databases">
        <title>Genome sequence of Mangrovimonas yunxiaonensis.</title>
        <authorList>
            <person name="Li Y."/>
            <person name="Zheng T."/>
        </authorList>
    </citation>
    <scope>NUCLEOTIDE SEQUENCE [LARGE SCALE GENOMIC DNA]</scope>
    <source>
        <strain evidence="3">LY01</strain>
    </source>
</reference>
<reference evidence="2 3" key="1">
    <citation type="journal article" date="2014" name="Genome Announc.">
        <title>Draft Genome Sequence of the Algicidal Bacterium Mangrovimonas yunxiaonensis Strain LY01.</title>
        <authorList>
            <person name="Li Y."/>
            <person name="Zhu H."/>
            <person name="Li C."/>
            <person name="Zhang H."/>
            <person name="Chen Z."/>
            <person name="Zheng W."/>
            <person name="Xu H."/>
            <person name="Zheng T."/>
        </authorList>
    </citation>
    <scope>NUCLEOTIDE SEQUENCE [LARGE SCALE GENOMIC DNA]</scope>
    <source>
        <strain evidence="2 3">LY01</strain>
    </source>
</reference>